<evidence type="ECO:0000259" key="2">
    <source>
        <dbReference type="Pfam" id="PF25023"/>
    </source>
</evidence>
<gene>
    <name evidence="3" type="ORF">K0504_08315</name>
</gene>
<dbReference type="EMBL" id="JAHZSS010000008">
    <property type="protein sequence ID" value="MBW8191035.1"/>
    <property type="molecule type" value="Genomic_DNA"/>
</dbReference>
<dbReference type="Pfam" id="PF25023">
    <property type="entry name" value="TEN_YD-shell"/>
    <property type="match status" value="1"/>
</dbReference>
<dbReference type="PANTHER" id="PTHR32305:SF15">
    <property type="entry name" value="PROTEIN RHSA-RELATED"/>
    <property type="match status" value="1"/>
</dbReference>
<dbReference type="Gene3D" id="2.180.10.10">
    <property type="entry name" value="RHS repeat-associated core"/>
    <property type="match status" value="1"/>
</dbReference>
<dbReference type="NCBIfam" id="TIGR03696">
    <property type="entry name" value="Rhs_assc_core"/>
    <property type="match status" value="1"/>
</dbReference>
<protein>
    <submittedName>
        <fullName evidence="3">RHS repeat-associated core domain-containing protein</fullName>
    </submittedName>
</protein>
<dbReference type="InterPro" id="IPR050708">
    <property type="entry name" value="T6SS_VgrG/RHS"/>
</dbReference>
<evidence type="ECO:0000313" key="4">
    <source>
        <dbReference type="Proteomes" id="UP001166251"/>
    </source>
</evidence>
<dbReference type="PANTHER" id="PTHR32305">
    <property type="match status" value="1"/>
</dbReference>
<organism evidence="3 4">
    <name type="scientific">Neiella holothuriorum</name>
    <dbReference type="NCBI Taxonomy" id="2870530"/>
    <lineage>
        <taxon>Bacteria</taxon>
        <taxon>Pseudomonadati</taxon>
        <taxon>Pseudomonadota</taxon>
        <taxon>Gammaproteobacteria</taxon>
        <taxon>Alteromonadales</taxon>
        <taxon>Echinimonadaceae</taxon>
        <taxon>Neiella</taxon>
    </lineage>
</organism>
<reference evidence="3" key="1">
    <citation type="submission" date="2021-07" db="EMBL/GenBank/DDBJ databases">
        <title>Neiella marina sp. nov., isolated from the intestinal content of sea cucumber Apostichopus japonicus.</title>
        <authorList>
            <person name="Bai X."/>
        </authorList>
    </citation>
    <scope>NUCLEOTIDE SEQUENCE</scope>
    <source>
        <strain evidence="3">126</strain>
    </source>
</reference>
<keyword evidence="1" id="KW-0677">Repeat</keyword>
<evidence type="ECO:0000313" key="3">
    <source>
        <dbReference type="EMBL" id="MBW8191035.1"/>
    </source>
</evidence>
<comment type="caution">
    <text evidence="3">The sequence shown here is derived from an EMBL/GenBank/DDBJ whole genome shotgun (WGS) entry which is preliminary data.</text>
</comment>
<proteinExistence type="predicted"/>
<dbReference type="RefSeq" id="WP_220103720.1">
    <property type="nucleotide sequence ID" value="NZ_JAHZSS010000008.1"/>
</dbReference>
<dbReference type="InterPro" id="IPR022385">
    <property type="entry name" value="Rhs_assc_core"/>
</dbReference>
<dbReference type="Proteomes" id="UP001166251">
    <property type="component" value="Unassembled WGS sequence"/>
</dbReference>
<dbReference type="InterPro" id="IPR056823">
    <property type="entry name" value="TEN-like_YD-shell"/>
</dbReference>
<sequence>MGSAVTGRYVHNDGIDSPLVQYDGENVGASYRTFLTKNHQGSIIALSNNSGSLTTINHYGPFAEPDSTNKGRFGYTGQMVLPEIGLQYYKARIYNPKLGRFMQTDPVGYEDQMNLYAYVGNDPVNMVDPTGNWTLSLGWETEVIGGAGGGVEEGTFITYSEGELTVGTYTTTKTGIGADIGTAATVQLTEGGVDDFSGDSMNVEGDFGPITVEGGLTMDENGEINSDSKMIGGLEVGTPSLTGTGGSITTSTTQIDSIIYTTEDEY</sequence>
<accession>A0ABS7EFC9</accession>
<keyword evidence="4" id="KW-1185">Reference proteome</keyword>
<evidence type="ECO:0000256" key="1">
    <source>
        <dbReference type="ARBA" id="ARBA00022737"/>
    </source>
</evidence>
<feature type="domain" description="Teneurin-like YD-shell" evidence="2">
    <location>
        <begin position="34"/>
        <end position="124"/>
    </location>
</feature>
<name>A0ABS7EFC9_9GAMM</name>